<comment type="caution">
    <text evidence="3">The sequence shown here is derived from an EMBL/GenBank/DDBJ whole genome shotgun (WGS) entry which is preliminary data.</text>
</comment>
<dbReference type="InterPro" id="IPR018060">
    <property type="entry name" value="HTH_AraC"/>
</dbReference>
<dbReference type="EMBL" id="BAAARW010000008">
    <property type="protein sequence ID" value="GAA2412995.1"/>
    <property type="molecule type" value="Genomic_DNA"/>
</dbReference>
<accession>A0ABN3ISS1</accession>
<dbReference type="PROSITE" id="PS01124">
    <property type="entry name" value="HTH_ARAC_FAMILY_2"/>
    <property type="match status" value="1"/>
</dbReference>
<name>A0ABN3ISS1_9ACTN</name>
<sequence length="56" mass="5832">MIARQVGYVSDYALANAFKREYGIAPGRHRAAPMSSGADPGLPGGDAGSDPERKAQ</sequence>
<proteinExistence type="predicted"/>
<reference evidence="3 4" key="1">
    <citation type="journal article" date="2019" name="Int. J. Syst. Evol. Microbiol.">
        <title>The Global Catalogue of Microorganisms (GCM) 10K type strain sequencing project: providing services to taxonomists for standard genome sequencing and annotation.</title>
        <authorList>
            <consortium name="The Broad Institute Genomics Platform"/>
            <consortium name="The Broad Institute Genome Sequencing Center for Infectious Disease"/>
            <person name="Wu L."/>
            <person name="Ma J."/>
        </authorList>
    </citation>
    <scope>NUCLEOTIDE SEQUENCE [LARGE SCALE GENOMIC DNA]</scope>
    <source>
        <strain evidence="3 4">JCM 3325</strain>
    </source>
</reference>
<keyword evidence="4" id="KW-1185">Reference proteome</keyword>
<dbReference type="Gene3D" id="1.10.10.60">
    <property type="entry name" value="Homeodomain-like"/>
    <property type="match status" value="1"/>
</dbReference>
<dbReference type="Proteomes" id="UP001501231">
    <property type="component" value="Unassembled WGS sequence"/>
</dbReference>
<gene>
    <name evidence="3" type="ORF">GCM10010191_23330</name>
</gene>
<protein>
    <recommendedName>
        <fullName evidence="2">HTH araC/xylS-type domain-containing protein</fullName>
    </recommendedName>
</protein>
<evidence type="ECO:0000313" key="3">
    <source>
        <dbReference type="EMBL" id="GAA2412995.1"/>
    </source>
</evidence>
<feature type="domain" description="HTH araC/xylS-type" evidence="2">
    <location>
        <begin position="1"/>
        <end position="32"/>
    </location>
</feature>
<evidence type="ECO:0000259" key="2">
    <source>
        <dbReference type="PROSITE" id="PS01124"/>
    </source>
</evidence>
<feature type="region of interest" description="Disordered" evidence="1">
    <location>
        <begin position="28"/>
        <end position="56"/>
    </location>
</feature>
<evidence type="ECO:0000313" key="4">
    <source>
        <dbReference type="Proteomes" id="UP001501231"/>
    </source>
</evidence>
<evidence type="ECO:0000256" key="1">
    <source>
        <dbReference type="SAM" id="MobiDB-lite"/>
    </source>
</evidence>
<organism evidence="3 4">
    <name type="scientific">Actinomadura vinacea</name>
    <dbReference type="NCBI Taxonomy" id="115336"/>
    <lineage>
        <taxon>Bacteria</taxon>
        <taxon>Bacillati</taxon>
        <taxon>Actinomycetota</taxon>
        <taxon>Actinomycetes</taxon>
        <taxon>Streptosporangiales</taxon>
        <taxon>Thermomonosporaceae</taxon>
        <taxon>Actinomadura</taxon>
    </lineage>
</organism>